<feature type="compositionally biased region" description="Acidic residues" evidence="5">
    <location>
        <begin position="1046"/>
        <end position="1071"/>
    </location>
</feature>
<feature type="compositionally biased region" description="Low complexity" evidence="5">
    <location>
        <begin position="631"/>
        <end position="640"/>
    </location>
</feature>
<keyword evidence="4" id="KW-0106">Calcium</keyword>
<accession>A0A2K9LKG1</accession>
<keyword evidence="2" id="KW-0964">Secreted</keyword>
<protein>
    <submittedName>
        <fullName evidence="7">Uncharacterized protein</fullName>
    </submittedName>
</protein>
<feature type="compositionally biased region" description="Acidic residues" evidence="5">
    <location>
        <begin position="595"/>
        <end position="608"/>
    </location>
</feature>
<feature type="region of interest" description="Disordered" evidence="5">
    <location>
        <begin position="1663"/>
        <end position="1786"/>
    </location>
</feature>
<feature type="compositionally biased region" description="Acidic residues" evidence="5">
    <location>
        <begin position="750"/>
        <end position="775"/>
    </location>
</feature>
<evidence type="ECO:0000256" key="2">
    <source>
        <dbReference type="ARBA" id="ARBA00022525"/>
    </source>
</evidence>
<dbReference type="Gene3D" id="4.10.1080.10">
    <property type="entry name" value="TSP type-3 repeat"/>
    <property type="match status" value="6"/>
</dbReference>
<dbReference type="KEGG" id="kak:Kalk_09995"/>
<dbReference type="GO" id="GO:0005509">
    <property type="term" value="F:calcium ion binding"/>
    <property type="evidence" value="ECO:0007669"/>
    <property type="project" value="InterPro"/>
</dbReference>
<feature type="compositionally biased region" description="Low complexity" evidence="5">
    <location>
        <begin position="558"/>
        <end position="569"/>
    </location>
</feature>
<evidence type="ECO:0000256" key="4">
    <source>
        <dbReference type="ARBA" id="ARBA00022837"/>
    </source>
</evidence>
<dbReference type="PROSITE" id="PS51234">
    <property type="entry name" value="TSP3"/>
    <property type="match status" value="3"/>
</dbReference>
<feature type="compositionally biased region" description="Acidic residues" evidence="5">
    <location>
        <begin position="402"/>
        <end position="429"/>
    </location>
</feature>
<dbReference type="InterPro" id="IPR059100">
    <property type="entry name" value="TSP3_bac"/>
</dbReference>
<feature type="compositionally biased region" description="Acidic residues" evidence="5">
    <location>
        <begin position="690"/>
        <end position="702"/>
    </location>
</feature>
<proteinExistence type="predicted"/>
<feature type="compositionally biased region" description="Acidic residues" evidence="5">
    <location>
        <begin position="724"/>
        <end position="742"/>
    </location>
</feature>
<feature type="compositionally biased region" description="Acidic residues" evidence="5">
    <location>
        <begin position="977"/>
        <end position="991"/>
    </location>
</feature>
<sequence>MDKDVSMEYRAKSSAVMSKRVLSCFLIVFASVIAACSDGGSGSSGASTEGGSVSASLSGGGVDGPLANAMVTLYTIDTSVEDFKGQVLGEGTTDTRARINGIDKPAATDAPYLLEFTADTDTRDLTACSDDDTSGTIEVLTECLQPVVGTLRTVVTADMLNSDRPVYATLLTTMATDIAIDATFSSSGDTAALLAALSDAAAQVKSTVGFGLGSDTDIFTTPPILDEDTDTPEEQQQVAAYRSAVQALASVVDQIADAVGGADPVDVLNVMTDDLADGTIDGEIDGVTSDLYDGDGDGSGDSNGANAALILLDQDPATLPVPNDPQGRTVGDMATILVAEIADTGNEDITTQIDENTEVELKPAEKDPDLDDDGTPNESDAFPNDPTEDTDTDRDGLGNNADTDDDNDGVPDTIDAFDTDPTETTDTDGDGVGNNADNDDDDDGVADDDDDFPLDASASDATDVDGDGWAVGQDPDDDDAGNPGIQFVDTDGDGLANSGGSNPDDDDDNDGVPDVDDGPGGSFALNAAEQSDLDGDGYGDNSDDDIDGDGRLNHTNGDNITNDAASAATTDRDRFPRNSSEWADTDRDGLGNNSDTDDDNDGVSDTDESSAGTNPLLRDTDGDGALDGVDAFPLLSFASFDLDDDGVPSRPANLTDANVPAGQVFDNCPATANPEQIDTDGDGKGNRCDTDDDGDGVVDVEDAFPLNNQESIDTDGDGVGNNADTDDDDDGVPDVDDAFDLDPSEHADTDGDGIGDGTDTDLDGDGVANDQDDFPFDSTRQSSTDQDNDGWPAGDDPDDSDSGNPGIAFVDYDGDGLADSGGLNPDSDDDNDGVPDTEDAFDNDATEYRDTDNDGTGNNADTDDDGDGVADVDDAFPLNSQESIDTDGDGVGDNADEDDDNDNIPDSEDANSTNPDADNDQVLDGYDNCPTIANTQQRDGDFDGVGDLCDTDRDNDGVDDTSDNCPAIVNADQTNSDGDDFGDACDNDDDNDTVIDASDNCPLVDNVEQLDSDGDGQGNVCDADDDNDTVQDDVDNCPLNANQDQLDTDQDGDGNVCDADDDGDGISDIDENTNGTNPLLSDTDADGTDDNQDNCPVDANSDQANLDQDDLGDVCDSDLDGDGVENLADNCPNVSNPNQENSNTDPAGDACEVPPADIAGFWLATITVATEDESGSLPGGLSLSDVCNIDVDDQHAGVAFIKQQDNDIRLQFDNGHDEEGDTGTVNAQGGVQFGFSDEQAENEYDYSSSTPQFLYSVSESFSFTGALDDLTTPTEIVGTTITETIRVYDEEDGAGNQIATCTYTYTGGLASMPSVAASEVLDSTGSDQGMAFPLADRRYFDPTGVDIFEFGYTQFDASGGAEYGWNGTTWEQFNDTVWMLTSTGWSELESEPGIEGTPADTVMLVRDPAGPVGSQWLVSTYAASVNGLPIGEFVDEDWEEGVVDPAASFADVNSRAIGVTVVSEIDEYELRCDFDLPVRGLTNCENWLWKTYPSAGEQAATVENLATALTDILHGEVTTPDTPIGGIPIGESEAQNGEGLQLFAWLQGADVTGGSGTTGTVSFYTHDGATVGASLVADVESSWQITDPQGTGDLVLSFSIPEALQADRLYYGFEENRHVIVAAVSLSDSTPYLRVGWFTQQGTEHEYRGLNVTALNELISGFDYSAPDSDSDTIPDDEDNCPTDANQNQADSDGNGIGDACETGGAVDSDGDGWNDDEDNCPSVSNAGQEDADGDGVGDACDSVGNGTADDNDADGVPNDQDDFPDDASEQNDADGDGVGDNSDACPFLAGQNQTVSDCADPGVNMAGVYLIEWTASGTEYDDQTQACIALTETSGTELVEVVQIGSQVILRGEDEEGSWEDVGTLASNGDFTFSNSEANSSFSLSGTYSSGASFDGSFTDDDNGCSESGTVTFTVGVAVTESSVGSAGFVWFESDTWYDNSTQQEQTFFEYGTLDDSNAEVFHEYNPATGNWDELQDNEVDHYVTDNGFDTALDRFIISGYVSAGETAIIQPLQEDGVTVSSLTIAHVDLQEFNVEGKPMAALLKGDFHIGLADDAMFSTDARAYIATIVEQTASYTFWCDDDWNSYVADTYTGCANIVASAWQDLNSDGEDDPVAATSLGDVVYTPAEFDSGVAGPGGQWVGEGEDSGGRFNVNIFLLSDDGTTSGSNRIAKVVKFYDSASDYWADKIVIDEIDYTVTSVGGVNLIQWDVPDVAAKITELDSYEVHPFIFEESTLDGEPLVRRGERVLAGTEEKEIVFNTAARDQILAAFDATGFDQAFSDSLANGVDWDSVVLINHGLLMEDESFTDPGTGATGWAKIVYLFETSDSGYFTYEFEDNAGSNNRFVQDAAMSWLINSSGALEVTITSGDMLGTVLLLALNADDRTTDNTLALVNPDGAGRTFEYMVPDTEFDPGFTPAGFDLTVGGRYTVPAFGYGFDIDAVPADTDSSGDGVISYDGQVTELMDCDTTCTADRVTDMGYDAVEALLIMQYGDHEDVFLWDGSSVLAVFMMPSPQAVSLGIGNVITVDAVYTAP</sequence>
<dbReference type="GO" id="GO:0007155">
    <property type="term" value="P:cell adhesion"/>
    <property type="evidence" value="ECO:0007669"/>
    <property type="project" value="InterPro"/>
</dbReference>
<feature type="compositionally biased region" description="Acidic residues" evidence="5">
    <location>
        <begin position="884"/>
        <end position="909"/>
    </location>
</feature>
<feature type="compositionally biased region" description="Low complexity" evidence="5">
    <location>
        <begin position="1738"/>
        <end position="1749"/>
    </location>
</feature>
<keyword evidence="8" id="KW-1185">Reference proteome</keyword>
<feature type="chain" id="PRO_5014927552" evidence="6">
    <location>
        <begin position="35"/>
        <end position="2536"/>
    </location>
</feature>
<feature type="compositionally biased region" description="Acidic residues" evidence="5">
    <location>
        <begin position="826"/>
        <end position="845"/>
    </location>
</feature>
<evidence type="ECO:0000256" key="1">
    <source>
        <dbReference type="ARBA" id="ARBA00004613"/>
    </source>
</evidence>
<gene>
    <name evidence="7" type="ORF">Kalk_09995</name>
</gene>
<feature type="region of interest" description="Disordered" evidence="5">
    <location>
        <begin position="1008"/>
        <end position="1151"/>
    </location>
</feature>
<keyword evidence="3 6" id="KW-0732">Signal</keyword>
<feature type="compositionally biased region" description="Acidic residues" evidence="5">
    <location>
        <begin position="1022"/>
        <end position="1035"/>
    </location>
</feature>
<evidence type="ECO:0000256" key="6">
    <source>
        <dbReference type="SAM" id="SignalP"/>
    </source>
</evidence>
<dbReference type="FunFam" id="4.10.1080.10:FF:000001">
    <property type="entry name" value="Thrombospondin 3"/>
    <property type="match status" value="1"/>
</dbReference>
<feature type="compositionally biased region" description="Acidic residues" evidence="5">
    <location>
        <begin position="1709"/>
        <end position="1720"/>
    </location>
</feature>
<feature type="compositionally biased region" description="Acidic residues" evidence="5">
    <location>
        <begin position="503"/>
        <end position="517"/>
    </location>
</feature>
<organism evidence="7 8">
    <name type="scientific">Ketobacter alkanivorans</name>
    <dbReference type="NCBI Taxonomy" id="1917421"/>
    <lineage>
        <taxon>Bacteria</taxon>
        <taxon>Pseudomonadati</taxon>
        <taxon>Pseudomonadota</taxon>
        <taxon>Gammaproteobacteria</taxon>
        <taxon>Pseudomonadales</taxon>
        <taxon>Ketobacteraceae</taxon>
        <taxon>Ketobacter</taxon>
    </lineage>
</organism>
<evidence type="ECO:0000256" key="5">
    <source>
        <dbReference type="SAM" id="MobiDB-lite"/>
    </source>
</evidence>
<dbReference type="Proteomes" id="UP000235116">
    <property type="component" value="Chromosome"/>
</dbReference>
<name>A0A2K9LKG1_9GAMM</name>
<feature type="compositionally biased region" description="Acidic residues" evidence="5">
    <location>
        <begin position="531"/>
        <end position="547"/>
    </location>
</feature>
<feature type="compositionally biased region" description="Acidic residues" evidence="5">
    <location>
        <begin position="1107"/>
        <end position="1123"/>
    </location>
</feature>
<feature type="compositionally biased region" description="Acidic residues" evidence="5">
    <location>
        <begin position="437"/>
        <end position="453"/>
    </location>
</feature>
<dbReference type="EMBL" id="CP022684">
    <property type="protein sequence ID" value="AUM12727.1"/>
    <property type="molecule type" value="Genomic_DNA"/>
</dbReference>
<evidence type="ECO:0000313" key="7">
    <source>
        <dbReference type="EMBL" id="AUM12727.1"/>
    </source>
</evidence>
<dbReference type="Pfam" id="PF02412">
    <property type="entry name" value="TSP_3"/>
    <property type="match status" value="10"/>
</dbReference>
<feature type="region of interest" description="Disordered" evidence="5">
    <location>
        <begin position="347"/>
        <end position="991"/>
    </location>
</feature>
<comment type="subcellular location">
    <subcellularLocation>
        <location evidence="1">Secreted</location>
    </subcellularLocation>
</comment>
<dbReference type="PANTHER" id="PTHR10199">
    <property type="entry name" value="THROMBOSPONDIN"/>
    <property type="match status" value="1"/>
</dbReference>
<feature type="compositionally biased region" description="Acidic residues" evidence="5">
    <location>
        <begin position="1083"/>
        <end position="1092"/>
    </location>
</feature>
<evidence type="ECO:0000313" key="8">
    <source>
        <dbReference type="Proteomes" id="UP000235116"/>
    </source>
</evidence>
<dbReference type="InterPro" id="IPR017897">
    <property type="entry name" value="Thrombospondin_3_rpt"/>
</dbReference>
<dbReference type="Pfam" id="PF18884">
    <property type="entry name" value="TSP3_bac"/>
    <property type="match status" value="2"/>
</dbReference>
<feature type="compositionally biased region" description="Polar residues" evidence="5">
    <location>
        <begin position="1132"/>
        <end position="1145"/>
    </location>
</feature>
<reference evidence="8" key="1">
    <citation type="submission" date="2017-08" db="EMBL/GenBank/DDBJ databases">
        <title>Direct submision.</title>
        <authorList>
            <person name="Kim S.-J."/>
            <person name="Rhee S.-K."/>
        </authorList>
    </citation>
    <scope>NUCLEOTIDE SEQUENCE [LARGE SCALE GENOMIC DNA]</scope>
    <source>
        <strain evidence="8">GI5</strain>
    </source>
</reference>
<dbReference type="InterPro" id="IPR028974">
    <property type="entry name" value="TSP_type-3_rpt"/>
</dbReference>
<feature type="compositionally biased region" description="Polar residues" evidence="5">
    <location>
        <begin position="1683"/>
        <end position="1692"/>
    </location>
</feature>
<dbReference type="InterPro" id="IPR003367">
    <property type="entry name" value="Thrombospondin_3-like_rpt"/>
</dbReference>
<evidence type="ECO:0000256" key="3">
    <source>
        <dbReference type="ARBA" id="ARBA00022729"/>
    </source>
</evidence>
<feature type="signal peptide" evidence="6">
    <location>
        <begin position="1"/>
        <end position="34"/>
    </location>
</feature>
<feature type="compositionally biased region" description="Acidic residues" evidence="5">
    <location>
        <begin position="1750"/>
        <end position="1778"/>
    </location>
</feature>
<feature type="compositionally biased region" description="Acidic residues" evidence="5">
    <location>
        <begin position="1669"/>
        <end position="1681"/>
    </location>
</feature>
<feature type="compositionally biased region" description="Acidic residues" evidence="5">
    <location>
        <begin position="861"/>
        <end position="874"/>
    </location>
</feature>
<dbReference type="SUPFAM" id="SSF103647">
    <property type="entry name" value="TSP type-3 repeat"/>
    <property type="match status" value="6"/>
</dbReference>